<evidence type="ECO:0000313" key="3">
    <source>
        <dbReference type="Proteomes" id="UP000042527"/>
    </source>
</evidence>
<sequence length="167" mass="17757">MTNAEKVFKALKRQNKMLITAESLTGGLIAEKITEISGASDVLWGAFVVYNPEAKQKLLGISSSFLKTYGIVSEETAKKMAENALKKIGDCNKKLAYAIGITGIAGPTGGTPDTPVGTVCIGIAEKAGDTIIVKTKIEVFSGSRNEIREKAAETALSLLSKYLTEKK</sequence>
<dbReference type="SUPFAM" id="SSF142433">
    <property type="entry name" value="CinA-like"/>
    <property type="match status" value="1"/>
</dbReference>
<proteinExistence type="predicted"/>
<dbReference type="Proteomes" id="UP000042527">
    <property type="component" value="Unassembled WGS sequence"/>
</dbReference>
<accession>A0A0B7GX17</accession>
<dbReference type="NCBIfam" id="TIGR00199">
    <property type="entry name" value="PncC_domain"/>
    <property type="match status" value="1"/>
</dbReference>
<keyword evidence="3" id="KW-1185">Reference proteome</keyword>
<dbReference type="InterPro" id="IPR036653">
    <property type="entry name" value="CinA-like_C"/>
</dbReference>
<dbReference type="EMBL" id="CDNC01000049">
    <property type="protein sequence ID" value="CEM63224.1"/>
    <property type="molecule type" value="Genomic_DNA"/>
</dbReference>
<evidence type="ECO:0000313" key="2">
    <source>
        <dbReference type="EMBL" id="CEM63224.1"/>
    </source>
</evidence>
<dbReference type="Gene3D" id="3.90.950.20">
    <property type="entry name" value="CinA-like"/>
    <property type="match status" value="1"/>
</dbReference>
<feature type="domain" description="CinA C-terminal" evidence="1">
    <location>
        <begin position="4"/>
        <end position="163"/>
    </location>
</feature>
<dbReference type="GeneID" id="57752530"/>
<evidence type="ECO:0000259" key="1">
    <source>
        <dbReference type="Pfam" id="PF02464"/>
    </source>
</evidence>
<dbReference type="RefSeq" id="WP_002699462.1">
    <property type="nucleotide sequence ID" value="NZ_CDNC01000049.1"/>
</dbReference>
<organism evidence="2 3">
    <name type="scientific">Treponema phagedenis</name>
    <dbReference type="NCBI Taxonomy" id="162"/>
    <lineage>
        <taxon>Bacteria</taxon>
        <taxon>Pseudomonadati</taxon>
        <taxon>Spirochaetota</taxon>
        <taxon>Spirochaetia</taxon>
        <taxon>Spirochaetales</taxon>
        <taxon>Treponemataceae</taxon>
        <taxon>Treponema</taxon>
    </lineage>
</organism>
<dbReference type="AlphaFoldDB" id="A0A0B7GX17"/>
<gene>
    <name evidence="2" type="ORF">TPHV1_70087</name>
</gene>
<dbReference type="Pfam" id="PF02464">
    <property type="entry name" value="CinA"/>
    <property type="match status" value="1"/>
</dbReference>
<reference evidence="3" key="1">
    <citation type="submission" date="2015-01" db="EMBL/GenBank/DDBJ databases">
        <authorList>
            <person name="Manzoor Shahid"/>
            <person name="Zubair Saima"/>
        </authorList>
    </citation>
    <scope>NUCLEOTIDE SEQUENCE [LARGE SCALE GENOMIC DNA]</scope>
    <source>
        <strain evidence="3">V1</strain>
    </source>
</reference>
<name>A0A0B7GX17_TREPH</name>
<protein>
    <submittedName>
        <fullName evidence="2">Competence/damage-inducible domain protein CinA</fullName>
    </submittedName>
</protein>
<dbReference type="InterPro" id="IPR008136">
    <property type="entry name" value="CinA_C"/>
</dbReference>